<dbReference type="InterPro" id="IPR036156">
    <property type="entry name" value="Beta-gal/glucu_dom_sf"/>
</dbReference>
<evidence type="ECO:0000256" key="7">
    <source>
        <dbReference type="ARBA" id="ARBA00022837"/>
    </source>
</evidence>
<dbReference type="Gene3D" id="3.20.20.80">
    <property type="entry name" value="Glycosidases"/>
    <property type="match status" value="1"/>
</dbReference>
<dbReference type="AlphaFoldDB" id="A0A419W671"/>
<comment type="caution">
    <text evidence="13">The sequence shown here is derived from an EMBL/GenBank/DDBJ whole genome shotgun (WGS) entry which is preliminary data.</text>
</comment>
<feature type="signal peptide" evidence="11">
    <location>
        <begin position="1"/>
        <end position="19"/>
    </location>
</feature>
<dbReference type="SUPFAM" id="SSF51445">
    <property type="entry name" value="(Trans)glycosidases"/>
    <property type="match status" value="1"/>
</dbReference>
<accession>A0A419W671</accession>
<dbReference type="GO" id="GO:0009341">
    <property type="term" value="C:beta-galactosidase complex"/>
    <property type="evidence" value="ECO:0007669"/>
    <property type="project" value="InterPro"/>
</dbReference>
<dbReference type="Pfam" id="PF00703">
    <property type="entry name" value="Glyco_hydro_2"/>
    <property type="match status" value="1"/>
</dbReference>
<keyword evidence="11" id="KW-0732">Signal</keyword>
<name>A0A419W671_9BACT</name>
<dbReference type="PANTHER" id="PTHR46323:SF2">
    <property type="entry name" value="BETA-GALACTOSIDASE"/>
    <property type="match status" value="1"/>
</dbReference>
<comment type="catalytic activity">
    <reaction evidence="1 10">
        <text>Hydrolysis of terminal non-reducing beta-D-galactose residues in beta-D-galactosides.</text>
        <dbReference type="EC" id="3.2.1.23"/>
    </reaction>
</comment>
<dbReference type="InterPro" id="IPR008979">
    <property type="entry name" value="Galactose-bd-like_sf"/>
</dbReference>
<dbReference type="Gene3D" id="2.60.40.10">
    <property type="entry name" value="Immunoglobulins"/>
    <property type="match status" value="2"/>
</dbReference>
<dbReference type="InterPro" id="IPR017853">
    <property type="entry name" value="GH"/>
</dbReference>
<dbReference type="InterPro" id="IPR014718">
    <property type="entry name" value="GH-type_carb-bd"/>
</dbReference>
<dbReference type="Pfam" id="PF02929">
    <property type="entry name" value="Bgal_small_N"/>
    <property type="match status" value="1"/>
</dbReference>
<evidence type="ECO:0000313" key="13">
    <source>
        <dbReference type="EMBL" id="RKD90946.1"/>
    </source>
</evidence>
<dbReference type="InterPro" id="IPR032312">
    <property type="entry name" value="LacZ_4"/>
</dbReference>
<evidence type="ECO:0000256" key="10">
    <source>
        <dbReference type="RuleBase" id="RU361154"/>
    </source>
</evidence>
<dbReference type="GO" id="GO:0005990">
    <property type="term" value="P:lactose catabolic process"/>
    <property type="evidence" value="ECO:0007669"/>
    <property type="project" value="TreeGrafter"/>
</dbReference>
<dbReference type="InterPro" id="IPR006101">
    <property type="entry name" value="Glyco_hydro_2"/>
</dbReference>
<proteinExistence type="inferred from homology"/>
<evidence type="ECO:0000256" key="8">
    <source>
        <dbReference type="ARBA" id="ARBA00023295"/>
    </source>
</evidence>
<evidence type="ECO:0000256" key="1">
    <source>
        <dbReference type="ARBA" id="ARBA00001412"/>
    </source>
</evidence>
<evidence type="ECO:0000256" key="9">
    <source>
        <dbReference type="ARBA" id="ARBA00032230"/>
    </source>
</evidence>
<reference evidence="13 14" key="1">
    <citation type="submission" date="2018-09" db="EMBL/GenBank/DDBJ databases">
        <title>Genomic Encyclopedia of Archaeal and Bacterial Type Strains, Phase II (KMG-II): from individual species to whole genera.</title>
        <authorList>
            <person name="Goeker M."/>
        </authorList>
    </citation>
    <scope>NUCLEOTIDE SEQUENCE [LARGE SCALE GENOMIC DNA]</scope>
    <source>
        <strain evidence="13 14">DSM 27148</strain>
    </source>
</reference>
<evidence type="ECO:0000256" key="5">
    <source>
        <dbReference type="ARBA" id="ARBA00012756"/>
    </source>
</evidence>
<dbReference type="RefSeq" id="WP_120272300.1">
    <property type="nucleotide sequence ID" value="NZ_RAPN01000001.1"/>
</dbReference>
<evidence type="ECO:0000256" key="4">
    <source>
        <dbReference type="ARBA" id="ARBA00011245"/>
    </source>
</evidence>
<evidence type="ECO:0000256" key="6">
    <source>
        <dbReference type="ARBA" id="ARBA00022801"/>
    </source>
</evidence>
<dbReference type="InterPro" id="IPR050347">
    <property type="entry name" value="Bact_Beta-galactosidase"/>
</dbReference>
<dbReference type="PRINTS" id="PR00132">
    <property type="entry name" value="GLHYDRLASE2"/>
</dbReference>
<gene>
    <name evidence="13" type="ORF">BC643_1291</name>
</gene>
<dbReference type="InterPro" id="IPR006103">
    <property type="entry name" value="Glyco_hydro_2_cat"/>
</dbReference>
<dbReference type="InterPro" id="IPR023230">
    <property type="entry name" value="Glyco_hydro_2_CS"/>
</dbReference>
<dbReference type="SUPFAM" id="SSF49785">
    <property type="entry name" value="Galactose-binding domain-like"/>
    <property type="match status" value="1"/>
</dbReference>
<sequence length="1035" mass="118093">MKIKLAALALMLLSFSVKAQERWQDPKVNEVNREPMHSAFFAYESEDAAEAGVKESSTNFMSLNGTWKFNWVQNARQRPTDFYSVGLNDKGWGEMPVPGLWELNGYGDPQYVNIGYGWREQYKNNPPIVPEENNHVGSYRKEIELPANWSGKEIYAHFGSVTSNISLYVNGKFVGYSEDSKLEAEFNLTKYLKPGKNLIAFQSFRWCDGSYLEDQDFWRFSGVGRDCYLFAREKTHMRDLKVTPDLVDDYTDGTLTVKVDLTGKASVSLKLTDQQGNTVAEKQVSGSGEVTTEIEVENPAKWTAETPVLYNLTATLTQSGSVKEVIPVKVGFRKVEMKNNQLCVNGQPILIKGVNRHELDPDGGYVVSPERMEQDIQMMKKFNVNAVRTCHYPDNSLWYDLCDKYGIYVVAEANLESHGMGYGPETLAKNPAYAKAHLERNERNVLRNFNHPAVIIWSMGNEAGFGPNFEACYEWIKGYDTSRPVQYEQAKENDYTDIFCPMYYDYNNSEKYAQSDKKKPLIQCEYAHAMGNSEGGFKEYWDLIRKYPLYQGGFIWDFVDQSIHWKNKDGQLIYAYGGDFNPYDASDNNFLDNGLISPDRKPNPHYYEVGYYYQSIWTSPVDLASGQVEIYNEYFFRDLSNFYLQWELVADGKVIKTGLVDNLAVLPHEKTKVDLGLTVPVDLQAKEVFVNVAYKLKDAEQLLPADYTLARQQLAVKDWAFEPIRLENKTLVNQKTAQPTLVENDLNYLLVTGENFQIDFNRKSGYLCRYLVDGKPVLEAGTVLKPNFWRSPTDNDLGAELQLKYAVWKDPKIELKSLNVTTTSEGLVEVKADYDMPEVGGKLQLIYQINNEGAVAVSQKLTAGSGDKVSEMFRFGMKLEMPQDYQHIKYYGRGPGENYIDRKDSEFIGLYDQSVCEQPYAYIRPQETGTKSDVRWWAQTAAGGKGLCFKSDAAYSISALNYSVESLDDGLEKDQRHFPEVRKSDFVTICIDKKQMGMGCVTSWGAVPRPEYRIPYQDMEFNFLIKPVAHVFTVY</sequence>
<dbReference type="OrthoDB" id="9801077at2"/>
<evidence type="ECO:0000259" key="12">
    <source>
        <dbReference type="SMART" id="SM01038"/>
    </source>
</evidence>
<comment type="subunit">
    <text evidence="4">Monomer.</text>
</comment>
<comment type="cofactor">
    <cofactor evidence="2">
        <name>Ca(2+)</name>
        <dbReference type="ChEBI" id="CHEBI:29108"/>
    </cofactor>
</comment>
<dbReference type="Pfam" id="PF16353">
    <property type="entry name" value="LacZ_4"/>
    <property type="match status" value="1"/>
</dbReference>
<dbReference type="Gene3D" id="2.70.98.10">
    <property type="match status" value="1"/>
</dbReference>
<dbReference type="Proteomes" id="UP000283387">
    <property type="component" value="Unassembled WGS sequence"/>
</dbReference>
<dbReference type="EC" id="3.2.1.23" evidence="5 10"/>
<dbReference type="InterPro" id="IPR006102">
    <property type="entry name" value="Ig-like_GH2"/>
</dbReference>
<dbReference type="InterPro" id="IPR006104">
    <property type="entry name" value="Glyco_hydro_2_N"/>
</dbReference>
<keyword evidence="6 10" id="KW-0378">Hydrolase</keyword>
<dbReference type="PROSITE" id="PS00719">
    <property type="entry name" value="GLYCOSYL_HYDROL_F2_1"/>
    <property type="match status" value="1"/>
</dbReference>
<dbReference type="EMBL" id="RAPN01000001">
    <property type="protein sequence ID" value="RKD90946.1"/>
    <property type="molecule type" value="Genomic_DNA"/>
</dbReference>
<dbReference type="SUPFAM" id="SSF74650">
    <property type="entry name" value="Galactose mutarotase-like"/>
    <property type="match status" value="1"/>
</dbReference>
<feature type="chain" id="PRO_5019169745" description="Beta-galactosidase" evidence="11">
    <location>
        <begin position="20"/>
        <end position="1035"/>
    </location>
</feature>
<dbReference type="Gene3D" id="2.60.120.260">
    <property type="entry name" value="Galactose-binding domain-like"/>
    <property type="match status" value="1"/>
</dbReference>
<dbReference type="SMART" id="SM01038">
    <property type="entry name" value="Bgal_small_N"/>
    <property type="match status" value="1"/>
</dbReference>
<evidence type="ECO:0000313" key="14">
    <source>
        <dbReference type="Proteomes" id="UP000283387"/>
    </source>
</evidence>
<dbReference type="InterPro" id="IPR013783">
    <property type="entry name" value="Ig-like_fold"/>
</dbReference>
<dbReference type="Pfam" id="PF02837">
    <property type="entry name" value="Glyco_hydro_2_N"/>
    <property type="match status" value="1"/>
</dbReference>
<evidence type="ECO:0000256" key="3">
    <source>
        <dbReference type="ARBA" id="ARBA00007401"/>
    </source>
</evidence>
<dbReference type="SUPFAM" id="SSF49303">
    <property type="entry name" value="beta-Galactosidase/glucuronidase domain"/>
    <property type="match status" value="2"/>
</dbReference>
<evidence type="ECO:0000256" key="2">
    <source>
        <dbReference type="ARBA" id="ARBA00001913"/>
    </source>
</evidence>
<keyword evidence="8 10" id="KW-0326">Glycosidase</keyword>
<protein>
    <recommendedName>
        <fullName evidence="5 10">Beta-galactosidase</fullName>
        <ecNumber evidence="5 10">3.2.1.23</ecNumber>
    </recommendedName>
    <alternativeName>
        <fullName evidence="9 10">Lactase</fullName>
    </alternativeName>
</protein>
<dbReference type="FunFam" id="3.20.20.80:FF:000121">
    <property type="entry name" value="Beta-galactosidase"/>
    <property type="match status" value="1"/>
</dbReference>
<keyword evidence="7" id="KW-0106">Calcium</keyword>
<dbReference type="GO" id="GO:0030246">
    <property type="term" value="F:carbohydrate binding"/>
    <property type="evidence" value="ECO:0007669"/>
    <property type="project" value="InterPro"/>
</dbReference>
<dbReference type="GO" id="GO:0004565">
    <property type="term" value="F:beta-galactosidase activity"/>
    <property type="evidence" value="ECO:0007669"/>
    <property type="project" value="UniProtKB-EC"/>
</dbReference>
<organism evidence="13 14">
    <name type="scientific">Mangrovibacterium diazotrophicum</name>
    <dbReference type="NCBI Taxonomy" id="1261403"/>
    <lineage>
        <taxon>Bacteria</taxon>
        <taxon>Pseudomonadati</taxon>
        <taxon>Bacteroidota</taxon>
        <taxon>Bacteroidia</taxon>
        <taxon>Marinilabiliales</taxon>
        <taxon>Prolixibacteraceae</taxon>
        <taxon>Mangrovibacterium</taxon>
    </lineage>
</organism>
<keyword evidence="14" id="KW-1185">Reference proteome</keyword>
<dbReference type="InterPro" id="IPR011013">
    <property type="entry name" value="Gal_mutarotase_sf_dom"/>
</dbReference>
<dbReference type="PANTHER" id="PTHR46323">
    <property type="entry name" value="BETA-GALACTOSIDASE"/>
    <property type="match status" value="1"/>
</dbReference>
<dbReference type="Pfam" id="PF02836">
    <property type="entry name" value="Glyco_hydro_2_C"/>
    <property type="match status" value="1"/>
</dbReference>
<evidence type="ECO:0000256" key="11">
    <source>
        <dbReference type="SAM" id="SignalP"/>
    </source>
</evidence>
<feature type="domain" description="Beta galactosidase small chain/" evidence="12">
    <location>
        <begin position="750"/>
        <end position="1026"/>
    </location>
</feature>
<dbReference type="InterPro" id="IPR004199">
    <property type="entry name" value="B-gal_small/dom_5"/>
</dbReference>
<comment type="similarity">
    <text evidence="3 10">Belongs to the glycosyl hydrolase 2 family.</text>
</comment>